<proteinExistence type="predicted"/>
<feature type="coiled-coil region" evidence="1">
    <location>
        <begin position="83"/>
        <end position="131"/>
    </location>
</feature>
<sequence length="263" mass="29695">MDLENLVDSDGLPLPLSGIPAPSFQISGQVAAAFATPTQNGSELCNISATLALDLKELKEVKTMNEAGNVTAKNIEQKTDRIAKELLETVNKNSKSIEELKQENDELRHKYDNLQNKCEQLECELNYQNLVISGLPELTNESADVLKAKISEMLQTITGKHIIPDTVYRIGTYKHESCRPIRIRFASHSDRNAVLQKRDQLPRKVSIKPDLPFSIRRDHGILRKKKDELALNVKLTEKIKPLPQPRGTPFRSKKVKFFPVKPH</sequence>
<protein>
    <submittedName>
        <fullName evidence="2">Uncharacterized protein</fullName>
    </submittedName>
</protein>
<gene>
    <name evidence="2" type="ORF">ODALV1_LOCUS14208</name>
</gene>
<evidence type="ECO:0000313" key="2">
    <source>
        <dbReference type="EMBL" id="CAL8110386.1"/>
    </source>
</evidence>
<evidence type="ECO:0000256" key="1">
    <source>
        <dbReference type="SAM" id="Coils"/>
    </source>
</evidence>
<evidence type="ECO:0000313" key="3">
    <source>
        <dbReference type="Proteomes" id="UP001642540"/>
    </source>
</evidence>
<dbReference type="EMBL" id="CAXLJM020000045">
    <property type="protein sequence ID" value="CAL8110386.1"/>
    <property type="molecule type" value="Genomic_DNA"/>
</dbReference>
<name>A0ABP1QRJ3_9HEXA</name>
<comment type="caution">
    <text evidence="2">The sequence shown here is derived from an EMBL/GenBank/DDBJ whole genome shotgun (WGS) entry which is preliminary data.</text>
</comment>
<reference evidence="2 3" key="1">
    <citation type="submission" date="2024-08" db="EMBL/GenBank/DDBJ databases">
        <authorList>
            <person name="Cucini C."/>
            <person name="Frati F."/>
        </authorList>
    </citation>
    <scope>NUCLEOTIDE SEQUENCE [LARGE SCALE GENOMIC DNA]</scope>
</reference>
<keyword evidence="3" id="KW-1185">Reference proteome</keyword>
<keyword evidence="1" id="KW-0175">Coiled coil</keyword>
<organism evidence="2 3">
    <name type="scientific">Orchesella dallaii</name>
    <dbReference type="NCBI Taxonomy" id="48710"/>
    <lineage>
        <taxon>Eukaryota</taxon>
        <taxon>Metazoa</taxon>
        <taxon>Ecdysozoa</taxon>
        <taxon>Arthropoda</taxon>
        <taxon>Hexapoda</taxon>
        <taxon>Collembola</taxon>
        <taxon>Entomobryomorpha</taxon>
        <taxon>Entomobryoidea</taxon>
        <taxon>Orchesellidae</taxon>
        <taxon>Orchesellinae</taxon>
        <taxon>Orchesella</taxon>
    </lineage>
</organism>
<accession>A0ABP1QRJ3</accession>
<dbReference type="Proteomes" id="UP001642540">
    <property type="component" value="Unassembled WGS sequence"/>
</dbReference>